<comment type="caution">
    <text evidence="1">The sequence shown here is derived from an EMBL/GenBank/DDBJ whole genome shotgun (WGS) entry which is preliminary data.</text>
</comment>
<accession>A0AAV7NVI6</accession>
<evidence type="ECO:0000313" key="2">
    <source>
        <dbReference type="Proteomes" id="UP001066276"/>
    </source>
</evidence>
<sequence length="83" mass="9436">MPLSRRQKQYGLPRPSRRVVVQKDGTLAFEPSVIMTEEQHRPGLEPENLREEKERVRSLVEEVTALSTDGGATESMLRDETGE</sequence>
<reference evidence="1" key="1">
    <citation type="journal article" date="2022" name="bioRxiv">
        <title>Sequencing and chromosome-scale assembly of the giantPleurodeles waltlgenome.</title>
        <authorList>
            <person name="Brown T."/>
            <person name="Elewa A."/>
            <person name="Iarovenko S."/>
            <person name="Subramanian E."/>
            <person name="Araus A.J."/>
            <person name="Petzold A."/>
            <person name="Susuki M."/>
            <person name="Suzuki K.-i.T."/>
            <person name="Hayashi T."/>
            <person name="Toyoda A."/>
            <person name="Oliveira C."/>
            <person name="Osipova E."/>
            <person name="Leigh N.D."/>
            <person name="Simon A."/>
            <person name="Yun M.H."/>
        </authorList>
    </citation>
    <scope>NUCLEOTIDE SEQUENCE</scope>
    <source>
        <strain evidence="1">20211129_DDA</strain>
        <tissue evidence="1">Liver</tissue>
    </source>
</reference>
<evidence type="ECO:0000313" key="1">
    <source>
        <dbReference type="EMBL" id="KAJ1118609.1"/>
    </source>
</evidence>
<dbReference type="AlphaFoldDB" id="A0AAV7NVI6"/>
<proteinExistence type="predicted"/>
<gene>
    <name evidence="1" type="ORF">NDU88_006799</name>
</gene>
<dbReference type="Proteomes" id="UP001066276">
    <property type="component" value="Chromosome 8"/>
</dbReference>
<keyword evidence="2" id="KW-1185">Reference proteome</keyword>
<name>A0AAV7NVI6_PLEWA</name>
<dbReference type="EMBL" id="JANPWB010000012">
    <property type="protein sequence ID" value="KAJ1118609.1"/>
    <property type="molecule type" value="Genomic_DNA"/>
</dbReference>
<organism evidence="1 2">
    <name type="scientific">Pleurodeles waltl</name>
    <name type="common">Iberian ribbed newt</name>
    <dbReference type="NCBI Taxonomy" id="8319"/>
    <lineage>
        <taxon>Eukaryota</taxon>
        <taxon>Metazoa</taxon>
        <taxon>Chordata</taxon>
        <taxon>Craniata</taxon>
        <taxon>Vertebrata</taxon>
        <taxon>Euteleostomi</taxon>
        <taxon>Amphibia</taxon>
        <taxon>Batrachia</taxon>
        <taxon>Caudata</taxon>
        <taxon>Salamandroidea</taxon>
        <taxon>Salamandridae</taxon>
        <taxon>Pleurodelinae</taxon>
        <taxon>Pleurodeles</taxon>
    </lineage>
</organism>
<protein>
    <submittedName>
        <fullName evidence="1">Uncharacterized protein</fullName>
    </submittedName>
</protein>